<evidence type="ECO:0000313" key="2">
    <source>
        <dbReference type="EMBL" id="PLC49180.1"/>
    </source>
</evidence>
<organism evidence="2 3">
    <name type="scientific">Pollutimonas subterranea</name>
    <dbReference type="NCBI Taxonomy" id="2045210"/>
    <lineage>
        <taxon>Bacteria</taxon>
        <taxon>Pseudomonadati</taxon>
        <taxon>Pseudomonadota</taxon>
        <taxon>Betaproteobacteria</taxon>
        <taxon>Burkholderiales</taxon>
        <taxon>Alcaligenaceae</taxon>
        <taxon>Pollutimonas</taxon>
    </lineage>
</organism>
<accession>A0A2N4U2D6</accession>
<comment type="caution">
    <text evidence="2">The sequence shown here is derived from an EMBL/GenBank/DDBJ whole genome shotgun (WGS) entry which is preliminary data.</text>
</comment>
<sequence>MPKRAGRRPVQGERKTSFFPTKPQQTNAKHSPSWHRHKNHDAAVGVVGEGSGTVGAERADYEGSAKARTNKAMRGPARRAADQATRTATFPHHASGVSRLKCVKTKACQEPPPV</sequence>
<feature type="compositionally biased region" description="Polar residues" evidence="1">
    <location>
        <begin position="18"/>
        <end position="30"/>
    </location>
</feature>
<dbReference type="EMBL" id="PDNW01000012">
    <property type="protein sequence ID" value="PLC49180.1"/>
    <property type="molecule type" value="Genomic_DNA"/>
</dbReference>
<evidence type="ECO:0000313" key="3">
    <source>
        <dbReference type="Proteomes" id="UP000234190"/>
    </source>
</evidence>
<evidence type="ECO:0000256" key="1">
    <source>
        <dbReference type="SAM" id="MobiDB-lite"/>
    </source>
</evidence>
<feature type="region of interest" description="Disordered" evidence="1">
    <location>
        <begin position="1"/>
        <end position="77"/>
    </location>
</feature>
<dbReference type="AlphaFoldDB" id="A0A2N4U2D6"/>
<gene>
    <name evidence="2" type="ORF">CR159_14270</name>
</gene>
<name>A0A2N4U2D6_9BURK</name>
<dbReference type="Proteomes" id="UP000234190">
    <property type="component" value="Unassembled WGS sequence"/>
</dbReference>
<protein>
    <submittedName>
        <fullName evidence="2">Uncharacterized protein</fullName>
    </submittedName>
</protein>
<proteinExistence type="predicted"/>
<reference evidence="2 3" key="1">
    <citation type="submission" date="2017-10" db="EMBL/GenBank/DDBJ databases">
        <title>Two draft genome sequences of Pusillimonas sp. strains isolated from a nitrate- and radionuclide-contaminated groundwater in Russia.</title>
        <authorList>
            <person name="Grouzdev D.S."/>
            <person name="Tourova T.P."/>
            <person name="Goeva M.A."/>
            <person name="Babich T.L."/>
            <person name="Sokolova D.S."/>
            <person name="Abdullin R."/>
            <person name="Poltaraus A.B."/>
            <person name="Toshchakov S.V."/>
            <person name="Nazina T.N."/>
        </authorList>
    </citation>
    <scope>NUCLEOTIDE SEQUENCE [LARGE SCALE GENOMIC DNA]</scope>
    <source>
        <strain evidence="2 3">JR1/69-3-13</strain>
    </source>
</reference>
<keyword evidence="3" id="KW-1185">Reference proteome</keyword>